<evidence type="ECO:0000313" key="2">
    <source>
        <dbReference type="EMBL" id="RIX31310.1"/>
    </source>
</evidence>
<keyword evidence="1" id="KW-0812">Transmembrane</keyword>
<organism evidence="2 3">
    <name type="scientific">Amnibacterium setariae</name>
    <dbReference type="NCBI Taxonomy" id="2306585"/>
    <lineage>
        <taxon>Bacteria</taxon>
        <taxon>Bacillati</taxon>
        <taxon>Actinomycetota</taxon>
        <taxon>Actinomycetes</taxon>
        <taxon>Micrococcales</taxon>
        <taxon>Microbacteriaceae</taxon>
        <taxon>Amnibacterium</taxon>
    </lineage>
</organism>
<keyword evidence="1" id="KW-1133">Transmembrane helix</keyword>
<dbReference type="OrthoDB" id="3748887at2"/>
<name>A0A3A1U4S2_9MICO</name>
<protein>
    <recommendedName>
        <fullName evidence="4">SHOCT domain-containing protein</fullName>
    </recommendedName>
</protein>
<dbReference type="Proteomes" id="UP000265742">
    <property type="component" value="Unassembled WGS sequence"/>
</dbReference>
<accession>A0A3A1U4S2</accession>
<proteinExistence type="predicted"/>
<dbReference type="EMBL" id="QXTG01000001">
    <property type="protein sequence ID" value="RIX31310.1"/>
    <property type="molecule type" value="Genomic_DNA"/>
</dbReference>
<reference evidence="3" key="1">
    <citation type="submission" date="2018-09" db="EMBL/GenBank/DDBJ databases">
        <authorList>
            <person name="Kim I."/>
        </authorList>
    </citation>
    <scope>NUCLEOTIDE SEQUENCE [LARGE SCALE GENOMIC DNA]</scope>
    <source>
        <strain evidence="3">DD4a</strain>
    </source>
</reference>
<evidence type="ECO:0000313" key="3">
    <source>
        <dbReference type="Proteomes" id="UP000265742"/>
    </source>
</evidence>
<dbReference type="AlphaFoldDB" id="A0A3A1U4S2"/>
<sequence length="101" mass="11312">MLTALVPSAALAAAPWHPYGPGPFYPFFLLGPLVWLLVIVAVALLLRRGARRRWEAYGGPAFGPNRSPEATLSERFANGEIDEVEYRARLEVLRANRPQRR</sequence>
<evidence type="ECO:0008006" key="4">
    <source>
        <dbReference type="Google" id="ProtNLM"/>
    </source>
</evidence>
<evidence type="ECO:0000256" key="1">
    <source>
        <dbReference type="SAM" id="Phobius"/>
    </source>
</evidence>
<keyword evidence="1" id="KW-0472">Membrane</keyword>
<dbReference type="RefSeq" id="WP_119481671.1">
    <property type="nucleotide sequence ID" value="NZ_QXTG01000001.1"/>
</dbReference>
<comment type="caution">
    <text evidence="2">The sequence shown here is derived from an EMBL/GenBank/DDBJ whole genome shotgun (WGS) entry which is preliminary data.</text>
</comment>
<feature type="transmembrane region" description="Helical" evidence="1">
    <location>
        <begin position="23"/>
        <end position="46"/>
    </location>
</feature>
<keyword evidence="3" id="KW-1185">Reference proteome</keyword>
<gene>
    <name evidence="2" type="ORF">D1781_01535</name>
</gene>